<keyword evidence="9 10" id="KW-0472">Membrane</keyword>
<evidence type="ECO:0000256" key="1">
    <source>
        <dbReference type="ARBA" id="ARBA00004127"/>
    </source>
</evidence>
<sequence>MARVVERVRIVGVDCPSCVYGIEKRVASVRGVASFKADHVSGEAVIEYDSDLCSLSDIAKAIRDAGYDIEKDYLELYTSVEGEEAYYIESRIKRAPGVIDCRISTVSGIIRVLFNPYTTSREEIEEHLKRLGVEFTKKASERVRFGVTDTTQRLAKLTAFTLALLAILYHNIGVVAISAHTPLWSYRDLVLFSIATTVVVLNIDTISKGLKSLARLSPTMESLIALSSMSSYLFSIAIALGFLGSSETFFEASAGVLGFVGLGKYIEARLRGRASEAIERLGGFIKGRVRVIRGSSVEEVDVENTSPGDIVEFKSGERILVDGVTVEGWGYVDESTFTGETTPRFKSAEKRDPVFAGTVLVSGYIRVRVTRASRDTVLSHIVETVKESLFTKPRAQLIADKIVGYMTWVVIALSIVTFIYWATRSSIENATLFMASVLAVTCPCPLGIAIPMVYAIAAYRIASLGVVIRRGDVFERALKVDVAIFDKTGTLTVGRPAVERVVVLNGSEGDVMSKVCSAESRSEHPLASAVLKFCRDRGYTFADPSRYDHIPGLGIVAEVSGEEVVIGSENLVIEMGVAVPEDVKSLVVEYRRQGYTVVFVGLNKVLSGVILVRDSVREDAVRVVEFLKRRKVRTAIASGDSMDTVKAIARELKVDDAYSELTPDDKTQLVEELQRGGFKVMFVGDGVNDAGAIGKAFLGVAIGSGADIAKIAGDVVIMNEKLRDIETLITFSERVKRKSIENLAWAFIYNLTLVPIAMGVLHHTGIVLRPEMAAIAMIASDISVVLNSLSLLKHKLVHS</sequence>
<dbReference type="GO" id="GO:0012505">
    <property type="term" value="C:endomembrane system"/>
    <property type="evidence" value="ECO:0007669"/>
    <property type="project" value="UniProtKB-SubCell"/>
</dbReference>
<dbReference type="GO" id="GO:0005507">
    <property type="term" value="F:copper ion binding"/>
    <property type="evidence" value="ECO:0007669"/>
    <property type="project" value="TreeGrafter"/>
</dbReference>
<dbReference type="GO" id="GO:0055070">
    <property type="term" value="P:copper ion homeostasis"/>
    <property type="evidence" value="ECO:0007669"/>
    <property type="project" value="TreeGrafter"/>
</dbReference>
<keyword evidence="7" id="KW-1278">Translocase</keyword>
<dbReference type="SFLD" id="SFLDG00002">
    <property type="entry name" value="C1.7:_P-type_atpase_like"/>
    <property type="match status" value="1"/>
</dbReference>
<dbReference type="InterPro" id="IPR018303">
    <property type="entry name" value="ATPase_P-typ_P_site"/>
</dbReference>
<dbReference type="InterPro" id="IPR036412">
    <property type="entry name" value="HAD-like_sf"/>
</dbReference>
<dbReference type="InterPro" id="IPR023298">
    <property type="entry name" value="ATPase_P-typ_TM_dom_sf"/>
</dbReference>
<dbReference type="GO" id="GO:0016020">
    <property type="term" value="C:membrane"/>
    <property type="evidence" value="ECO:0007669"/>
    <property type="project" value="InterPro"/>
</dbReference>
<evidence type="ECO:0000259" key="11">
    <source>
        <dbReference type="PROSITE" id="PS50846"/>
    </source>
</evidence>
<evidence type="ECO:0000256" key="3">
    <source>
        <dbReference type="ARBA" id="ARBA00022692"/>
    </source>
</evidence>
<dbReference type="SUPFAM" id="SSF81665">
    <property type="entry name" value="Calcium ATPase, transmembrane domain M"/>
    <property type="match status" value="1"/>
</dbReference>
<dbReference type="NCBIfam" id="TIGR01525">
    <property type="entry name" value="ATPase-IB_hvy"/>
    <property type="match status" value="1"/>
</dbReference>
<keyword evidence="8 10" id="KW-1133">Transmembrane helix</keyword>
<name>A0A7J3Z7K7_9CREN</name>
<evidence type="ECO:0000256" key="9">
    <source>
        <dbReference type="ARBA" id="ARBA00023136"/>
    </source>
</evidence>
<keyword evidence="4" id="KW-0479">Metal-binding</keyword>
<dbReference type="InterPro" id="IPR008250">
    <property type="entry name" value="ATPase_P-typ_transduc_dom_A_sf"/>
</dbReference>
<dbReference type="InterPro" id="IPR044492">
    <property type="entry name" value="P_typ_ATPase_HD_dom"/>
</dbReference>
<dbReference type="InterPro" id="IPR023299">
    <property type="entry name" value="ATPase_P-typ_cyto_dom_N"/>
</dbReference>
<feature type="transmembrane region" description="Helical" evidence="10">
    <location>
        <begin position="249"/>
        <end position="266"/>
    </location>
</feature>
<dbReference type="SUPFAM" id="SSF55008">
    <property type="entry name" value="HMA, heavy metal-associated domain"/>
    <property type="match status" value="2"/>
</dbReference>
<dbReference type="Gene3D" id="3.40.50.1000">
    <property type="entry name" value="HAD superfamily/HAD-like"/>
    <property type="match status" value="1"/>
</dbReference>
<dbReference type="Gene3D" id="3.30.70.100">
    <property type="match status" value="2"/>
</dbReference>
<dbReference type="GO" id="GO:0005524">
    <property type="term" value="F:ATP binding"/>
    <property type="evidence" value="ECO:0007669"/>
    <property type="project" value="UniProtKB-KW"/>
</dbReference>
<reference evidence="12" key="1">
    <citation type="journal article" date="2020" name="mSystems">
        <title>Genome- and Community-Level Interaction Insights into Carbon Utilization and Element Cycling Functions of Hydrothermarchaeota in Hydrothermal Sediment.</title>
        <authorList>
            <person name="Zhou Z."/>
            <person name="Liu Y."/>
            <person name="Xu W."/>
            <person name="Pan J."/>
            <person name="Luo Z.H."/>
            <person name="Li M."/>
        </authorList>
    </citation>
    <scope>NUCLEOTIDE SEQUENCE [LARGE SCALE GENOMIC DNA]</scope>
    <source>
        <strain evidence="12">SpSt-1105</strain>
    </source>
</reference>
<evidence type="ECO:0000256" key="7">
    <source>
        <dbReference type="ARBA" id="ARBA00022967"/>
    </source>
</evidence>
<dbReference type="Pfam" id="PF00702">
    <property type="entry name" value="Hydrolase"/>
    <property type="match status" value="1"/>
</dbReference>
<keyword evidence="3 10" id="KW-0812">Transmembrane</keyword>
<evidence type="ECO:0000256" key="4">
    <source>
        <dbReference type="ARBA" id="ARBA00022723"/>
    </source>
</evidence>
<dbReference type="CDD" id="cd00371">
    <property type="entry name" value="HMA"/>
    <property type="match status" value="1"/>
</dbReference>
<feature type="domain" description="HMA" evidence="11">
    <location>
        <begin position="4"/>
        <end position="70"/>
    </location>
</feature>
<feature type="transmembrane region" description="Helical" evidence="10">
    <location>
        <begin position="154"/>
        <end position="172"/>
    </location>
</feature>
<dbReference type="AlphaFoldDB" id="A0A7J3Z7K7"/>
<dbReference type="Pfam" id="PF00122">
    <property type="entry name" value="E1-E2_ATPase"/>
    <property type="match status" value="1"/>
</dbReference>
<feature type="transmembrane region" description="Helical" evidence="10">
    <location>
        <begin position="773"/>
        <end position="792"/>
    </location>
</feature>
<dbReference type="Gene3D" id="3.40.1110.10">
    <property type="entry name" value="Calcium-transporting ATPase, cytoplasmic domain N"/>
    <property type="match status" value="1"/>
</dbReference>
<feature type="transmembrane region" description="Helical" evidence="10">
    <location>
        <begin position="402"/>
        <end position="421"/>
    </location>
</feature>
<dbReference type="InterPro" id="IPR023214">
    <property type="entry name" value="HAD_sf"/>
</dbReference>
<dbReference type="SFLD" id="SFLDS00003">
    <property type="entry name" value="Haloacid_Dehalogenase"/>
    <property type="match status" value="1"/>
</dbReference>
<dbReference type="PRINTS" id="PR00119">
    <property type="entry name" value="CATATPASE"/>
</dbReference>
<proteinExistence type="inferred from homology"/>
<gene>
    <name evidence="12" type="ORF">ENM66_05095</name>
</gene>
<evidence type="ECO:0000256" key="8">
    <source>
        <dbReference type="ARBA" id="ARBA00022989"/>
    </source>
</evidence>
<dbReference type="InterPro" id="IPR001757">
    <property type="entry name" value="P_typ_ATPase"/>
</dbReference>
<accession>A0A7J3Z7K7</accession>
<evidence type="ECO:0000313" key="12">
    <source>
        <dbReference type="EMBL" id="HHQ50708.1"/>
    </source>
</evidence>
<dbReference type="InterPro" id="IPR027256">
    <property type="entry name" value="P-typ_ATPase_IB"/>
</dbReference>
<comment type="similarity">
    <text evidence="2">Belongs to the cation transport ATPase (P-type) (TC 3.A.3) family. Type IB subfamily.</text>
</comment>
<dbReference type="NCBIfam" id="TIGR01494">
    <property type="entry name" value="ATPase_P-type"/>
    <property type="match status" value="1"/>
</dbReference>
<evidence type="ECO:0000256" key="6">
    <source>
        <dbReference type="ARBA" id="ARBA00022840"/>
    </source>
</evidence>
<feature type="transmembrane region" description="Helical" evidence="10">
    <location>
        <begin position="223"/>
        <end position="243"/>
    </location>
</feature>
<dbReference type="SUPFAM" id="SSF81653">
    <property type="entry name" value="Calcium ATPase, transduction domain A"/>
    <property type="match status" value="1"/>
</dbReference>
<keyword evidence="6" id="KW-0067">ATP-binding</keyword>
<evidence type="ECO:0000256" key="10">
    <source>
        <dbReference type="SAM" id="Phobius"/>
    </source>
</evidence>
<dbReference type="NCBIfam" id="TIGR01511">
    <property type="entry name" value="ATPase-IB1_Cu"/>
    <property type="match status" value="1"/>
</dbReference>
<dbReference type="InterPro" id="IPR036163">
    <property type="entry name" value="HMA_dom_sf"/>
</dbReference>
<dbReference type="PANTHER" id="PTHR43520:SF8">
    <property type="entry name" value="P-TYPE CU(+) TRANSPORTER"/>
    <property type="match status" value="1"/>
</dbReference>
<dbReference type="EMBL" id="DRYQ01000076">
    <property type="protein sequence ID" value="HHQ50708.1"/>
    <property type="molecule type" value="Genomic_DNA"/>
</dbReference>
<dbReference type="PROSITE" id="PS00154">
    <property type="entry name" value="ATPASE_E1_E2"/>
    <property type="match status" value="1"/>
</dbReference>
<protein>
    <submittedName>
        <fullName evidence="12">Cation-translocating P-type ATPase</fullName>
    </submittedName>
</protein>
<comment type="caution">
    <text evidence="12">The sequence shown here is derived from an EMBL/GenBank/DDBJ whole genome shotgun (WGS) entry which is preliminary data.</text>
</comment>
<dbReference type="InterPro" id="IPR006121">
    <property type="entry name" value="HMA_dom"/>
</dbReference>
<feature type="transmembrane region" description="Helical" evidence="10">
    <location>
        <begin position="184"/>
        <end position="203"/>
    </location>
</feature>
<dbReference type="InterPro" id="IPR059000">
    <property type="entry name" value="ATPase_P-type_domA"/>
</dbReference>
<dbReference type="PRINTS" id="PR00943">
    <property type="entry name" value="CUATPASE"/>
</dbReference>
<feature type="transmembrane region" description="Helical" evidence="10">
    <location>
        <begin position="433"/>
        <end position="459"/>
    </location>
</feature>
<dbReference type="PROSITE" id="PS50846">
    <property type="entry name" value="HMA_2"/>
    <property type="match status" value="1"/>
</dbReference>
<evidence type="ECO:0000256" key="2">
    <source>
        <dbReference type="ARBA" id="ARBA00006024"/>
    </source>
</evidence>
<evidence type="ECO:0000256" key="5">
    <source>
        <dbReference type="ARBA" id="ARBA00022741"/>
    </source>
</evidence>
<comment type="subcellular location">
    <subcellularLocation>
        <location evidence="1">Endomembrane system</location>
        <topology evidence="1">Multi-pass membrane protein</topology>
    </subcellularLocation>
</comment>
<keyword evidence="5" id="KW-0547">Nucleotide-binding</keyword>
<dbReference type="GO" id="GO:0016887">
    <property type="term" value="F:ATP hydrolysis activity"/>
    <property type="evidence" value="ECO:0007669"/>
    <property type="project" value="InterPro"/>
</dbReference>
<dbReference type="PANTHER" id="PTHR43520">
    <property type="entry name" value="ATP7, ISOFORM B"/>
    <property type="match status" value="1"/>
</dbReference>
<dbReference type="SUPFAM" id="SSF56784">
    <property type="entry name" value="HAD-like"/>
    <property type="match status" value="1"/>
</dbReference>
<dbReference type="SFLD" id="SFLDF00027">
    <property type="entry name" value="p-type_atpase"/>
    <property type="match status" value="1"/>
</dbReference>
<dbReference type="Gene3D" id="2.70.150.10">
    <property type="entry name" value="Calcium-transporting ATPase, cytoplasmic transduction domain A"/>
    <property type="match status" value="1"/>
</dbReference>
<organism evidence="12">
    <name type="scientific">Ignisphaera aggregans</name>
    <dbReference type="NCBI Taxonomy" id="334771"/>
    <lineage>
        <taxon>Archaea</taxon>
        <taxon>Thermoproteota</taxon>
        <taxon>Thermoprotei</taxon>
        <taxon>Desulfurococcales</taxon>
        <taxon>Desulfurococcaceae</taxon>
        <taxon>Ignisphaera</taxon>
    </lineage>
</organism>
<feature type="transmembrane region" description="Helical" evidence="10">
    <location>
        <begin position="743"/>
        <end position="761"/>
    </location>
</feature>
<dbReference type="Pfam" id="PF00403">
    <property type="entry name" value="HMA"/>
    <property type="match status" value="1"/>
</dbReference>
<dbReference type="GO" id="GO:0043682">
    <property type="term" value="F:P-type divalent copper transporter activity"/>
    <property type="evidence" value="ECO:0007669"/>
    <property type="project" value="TreeGrafter"/>
</dbReference>